<accession>A0A1I8FGS6</accession>
<evidence type="ECO:0000313" key="2">
    <source>
        <dbReference type="Proteomes" id="UP000095280"/>
    </source>
</evidence>
<proteinExistence type="predicted"/>
<evidence type="ECO:0000313" key="3">
    <source>
        <dbReference type="WBParaSite" id="maker-unitig_32441-snap-gene-0.2-mRNA-1"/>
    </source>
</evidence>
<keyword evidence="2" id="KW-1185">Reference proteome</keyword>
<evidence type="ECO:0000256" key="1">
    <source>
        <dbReference type="SAM" id="MobiDB-lite"/>
    </source>
</evidence>
<reference evidence="3" key="1">
    <citation type="submission" date="2016-11" db="UniProtKB">
        <authorList>
            <consortium name="WormBaseParasite"/>
        </authorList>
    </citation>
    <scope>IDENTIFICATION</scope>
</reference>
<dbReference type="SUPFAM" id="SSF63748">
    <property type="entry name" value="Tudor/PWWP/MBT"/>
    <property type="match status" value="1"/>
</dbReference>
<name>A0A1I8FGS6_9PLAT</name>
<feature type="region of interest" description="Disordered" evidence="1">
    <location>
        <begin position="98"/>
        <end position="121"/>
    </location>
</feature>
<protein>
    <submittedName>
        <fullName evidence="3">Tudor domain-containing protein</fullName>
    </submittedName>
</protein>
<feature type="region of interest" description="Disordered" evidence="1">
    <location>
        <begin position="21"/>
        <end position="41"/>
    </location>
</feature>
<organism evidence="2 3">
    <name type="scientific">Macrostomum lignano</name>
    <dbReference type="NCBI Taxonomy" id="282301"/>
    <lineage>
        <taxon>Eukaryota</taxon>
        <taxon>Metazoa</taxon>
        <taxon>Spiralia</taxon>
        <taxon>Lophotrochozoa</taxon>
        <taxon>Platyhelminthes</taxon>
        <taxon>Rhabditophora</taxon>
        <taxon>Macrostomorpha</taxon>
        <taxon>Macrostomida</taxon>
        <taxon>Macrostomidae</taxon>
        <taxon>Macrostomum</taxon>
    </lineage>
</organism>
<dbReference type="AlphaFoldDB" id="A0A1I8FGS6"/>
<feature type="compositionally biased region" description="Polar residues" evidence="1">
    <location>
        <begin position="103"/>
        <end position="113"/>
    </location>
</feature>
<dbReference type="Proteomes" id="UP000095280">
    <property type="component" value="Unplaced"/>
</dbReference>
<sequence length="282" mass="31966">RRRSKRLAAVDLLLCNSDGQCKPAKQHAAPGGRGPATRRAGCRPRPLINAWLKRCRKLLRKKRDENLRLRDAEAAATADALKSSNLAEQMPQCDISAAKEDATPQQMQRQQPNIADKPNSDDEFELNEEFLLKPSDETETGSVVFESDGVWCRGRVLNYVREQGLFFLLDIDTGYSKVMPTGNMRPVFDCEGLTDPEHFDSHTFRDWRPYQKTIGALLTSSAKLRVYIVRKAFCPATNELLLASIVLLPDNREISQELIDGLPWLDRDQKLFKMAYRSGFVI</sequence>
<dbReference type="WBParaSite" id="maker-unitig_32441-snap-gene-0.2-mRNA-1">
    <property type="protein sequence ID" value="maker-unitig_32441-snap-gene-0.2-mRNA-1"/>
    <property type="gene ID" value="maker-unitig_32441-snap-gene-0.2"/>
</dbReference>
<dbReference type="CDD" id="cd20379">
    <property type="entry name" value="Tudor_dTUD-like"/>
    <property type="match status" value="1"/>
</dbReference>